<keyword evidence="3" id="KW-1185">Reference proteome</keyword>
<name>A0A4Y7TD65_COPMI</name>
<gene>
    <name evidence="2" type="ORF">FA13DRAFT_1709168</name>
</gene>
<evidence type="ECO:0000313" key="2">
    <source>
        <dbReference type="EMBL" id="TEB32116.1"/>
    </source>
</evidence>
<accession>A0A4Y7TD65</accession>
<protein>
    <submittedName>
        <fullName evidence="2">Uncharacterized protein</fullName>
    </submittedName>
</protein>
<reference evidence="2 3" key="1">
    <citation type="journal article" date="2019" name="Nat. Ecol. Evol.">
        <title>Megaphylogeny resolves global patterns of mushroom evolution.</title>
        <authorList>
            <person name="Varga T."/>
            <person name="Krizsan K."/>
            <person name="Foldi C."/>
            <person name="Dima B."/>
            <person name="Sanchez-Garcia M."/>
            <person name="Sanchez-Ramirez S."/>
            <person name="Szollosi G.J."/>
            <person name="Szarkandi J.G."/>
            <person name="Papp V."/>
            <person name="Albert L."/>
            <person name="Andreopoulos W."/>
            <person name="Angelini C."/>
            <person name="Antonin V."/>
            <person name="Barry K.W."/>
            <person name="Bougher N.L."/>
            <person name="Buchanan P."/>
            <person name="Buyck B."/>
            <person name="Bense V."/>
            <person name="Catcheside P."/>
            <person name="Chovatia M."/>
            <person name="Cooper J."/>
            <person name="Damon W."/>
            <person name="Desjardin D."/>
            <person name="Finy P."/>
            <person name="Geml J."/>
            <person name="Haridas S."/>
            <person name="Hughes K."/>
            <person name="Justo A."/>
            <person name="Karasinski D."/>
            <person name="Kautmanova I."/>
            <person name="Kiss B."/>
            <person name="Kocsube S."/>
            <person name="Kotiranta H."/>
            <person name="LaButti K.M."/>
            <person name="Lechner B.E."/>
            <person name="Liimatainen K."/>
            <person name="Lipzen A."/>
            <person name="Lukacs Z."/>
            <person name="Mihaltcheva S."/>
            <person name="Morgado L.N."/>
            <person name="Niskanen T."/>
            <person name="Noordeloos M.E."/>
            <person name="Ohm R.A."/>
            <person name="Ortiz-Santana B."/>
            <person name="Ovrebo C."/>
            <person name="Racz N."/>
            <person name="Riley R."/>
            <person name="Savchenko A."/>
            <person name="Shiryaev A."/>
            <person name="Soop K."/>
            <person name="Spirin V."/>
            <person name="Szebenyi C."/>
            <person name="Tomsovsky M."/>
            <person name="Tulloss R.E."/>
            <person name="Uehling J."/>
            <person name="Grigoriev I.V."/>
            <person name="Vagvolgyi C."/>
            <person name="Papp T."/>
            <person name="Martin F.M."/>
            <person name="Miettinen O."/>
            <person name="Hibbett D.S."/>
            <person name="Nagy L.G."/>
        </authorList>
    </citation>
    <scope>NUCLEOTIDE SEQUENCE [LARGE SCALE GENOMIC DNA]</scope>
    <source>
        <strain evidence="2 3">FP101781</strain>
    </source>
</reference>
<dbReference type="AlphaFoldDB" id="A0A4Y7TD65"/>
<dbReference type="EMBL" id="QPFP01000016">
    <property type="protein sequence ID" value="TEB32116.1"/>
    <property type="molecule type" value="Genomic_DNA"/>
</dbReference>
<comment type="caution">
    <text evidence="2">The sequence shown here is derived from an EMBL/GenBank/DDBJ whole genome shotgun (WGS) entry which is preliminary data.</text>
</comment>
<organism evidence="2 3">
    <name type="scientific">Coprinellus micaceus</name>
    <name type="common">Glistening ink-cap mushroom</name>
    <name type="synonym">Coprinus micaceus</name>
    <dbReference type="NCBI Taxonomy" id="71717"/>
    <lineage>
        <taxon>Eukaryota</taxon>
        <taxon>Fungi</taxon>
        <taxon>Dikarya</taxon>
        <taxon>Basidiomycota</taxon>
        <taxon>Agaricomycotina</taxon>
        <taxon>Agaricomycetes</taxon>
        <taxon>Agaricomycetidae</taxon>
        <taxon>Agaricales</taxon>
        <taxon>Agaricineae</taxon>
        <taxon>Psathyrellaceae</taxon>
        <taxon>Coprinellus</taxon>
    </lineage>
</organism>
<proteinExistence type="predicted"/>
<evidence type="ECO:0000256" key="1">
    <source>
        <dbReference type="SAM" id="SignalP"/>
    </source>
</evidence>
<keyword evidence="1" id="KW-0732">Signal</keyword>
<sequence>MPSFPLITYMFILWEKPACALIGICSIDGVERNTPPVCRTDGPQPTDTFPEHRLIPVPQNATHVLQLPIHTPRSLLLPPFPEDLSIVADTEVVHRPIILEGYGRRVNATFSRVRSSVQSTVIVLSEKSGMYKSLETGMGVYPFRSLVPDSTSTSATPPTPTSNFRPPKLSLAIMHSSYKIKRVHVEETAKLEGRQGALQPLASFNVINAFPSFSFTRMPTLKTFTFDMKASGGNKENVAPVATSAIATSVSAPHNAGSADATTSVTRMVGPMPKLTMRAPVSQEKREPRLPYTFDPALGPCGRGFDSVPLPPIALHFPRRIMRRYAACAQRACWANFYIDWALPAHLGARACGEILDEGQEVEEALCEDDD</sequence>
<evidence type="ECO:0000313" key="3">
    <source>
        <dbReference type="Proteomes" id="UP000298030"/>
    </source>
</evidence>
<dbReference type="Proteomes" id="UP000298030">
    <property type="component" value="Unassembled WGS sequence"/>
</dbReference>
<feature type="signal peptide" evidence="1">
    <location>
        <begin position="1"/>
        <end position="20"/>
    </location>
</feature>
<feature type="chain" id="PRO_5021338918" evidence="1">
    <location>
        <begin position="21"/>
        <end position="371"/>
    </location>
</feature>